<dbReference type="AlphaFoldDB" id="A0A420VRD1"/>
<proteinExistence type="predicted"/>
<comment type="caution">
    <text evidence="2">The sequence shown here is derived from an EMBL/GenBank/DDBJ whole genome shotgun (WGS) entry which is preliminary data.</text>
</comment>
<accession>A0A420VRD1</accession>
<feature type="compositionally biased region" description="Basic residues" evidence="1">
    <location>
        <begin position="56"/>
        <end position="67"/>
    </location>
</feature>
<reference evidence="2 3" key="1">
    <citation type="submission" date="2018-10" db="EMBL/GenBank/DDBJ databases">
        <title>Sphingobacterium sp. M05W1-28.</title>
        <authorList>
            <person name="Cai H."/>
        </authorList>
    </citation>
    <scope>NUCLEOTIDE SEQUENCE [LARGE SCALE GENOMIC DNA]</scope>
    <source>
        <strain evidence="2 3">M05W1-28</strain>
    </source>
</reference>
<gene>
    <name evidence="2" type="ORF">D7322_25225</name>
</gene>
<organism evidence="2 3">
    <name type="scientific">Sphingobacterium puteale</name>
    <dbReference type="NCBI Taxonomy" id="2420510"/>
    <lineage>
        <taxon>Bacteria</taxon>
        <taxon>Pseudomonadati</taxon>
        <taxon>Bacteroidota</taxon>
        <taxon>Sphingobacteriia</taxon>
        <taxon>Sphingobacteriales</taxon>
        <taxon>Sphingobacteriaceae</taxon>
        <taxon>Sphingobacterium</taxon>
    </lineage>
</organism>
<evidence type="ECO:0000256" key="1">
    <source>
        <dbReference type="SAM" id="MobiDB-lite"/>
    </source>
</evidence>
<keyword evidence="3" id="KW-1185">Reference proteome</keyword>
<evidence type="ECO:0000313" key="3">
    <source>
        <dbReference type="Proteomes" id="UP000282423"/>
    </source>
</evidence>
<name>A0A420VRD1_9SPHI</name>
<evidence type="ECO:0000313" key="2">
    <source>
        <dbReference type="EMBL" id="RKO68910.1"/>
    </source>
</evidence>
<dbReference type="EMBL" id="RBWS01000025">
    <property type="protein sequence ID" value="RKO68910.1"/>
    <property type="molecule type" value="Genomic_DNA"/>
</dbReference>
<feature type="region of interest" description="Disordered" evidence="1">
    <location>
        <begin position="1"/>
        <end position="75"/>
    </location>
</feature>
<dbReference type="Proteomes" id="UP000282423">
    <property type="component" value="Unassembled WGS sequence"/>
</dbReference>
<sequence length="75" mass="8631">MGYRYLQYPDAPTEGLRDGYVPVPSGKEAETGSERPDRGDRITGRHPPLPETNSRDRRKTMQKRVIKVSKNPWFS</sequence>
<feature type="compositionally biased region" description="Basic and acidic residues" evidence="1">
    <location>
        <begin position="27"/>
        <end position="43"/>
    </location>
</feature>
<protein>
    <submittedName>
        <fullName evidence="2">Uncharacterized protein</fullName>
    </submittedName>
</protein>